<dbReference type="Gene3D" id="3.30.1330.200">
    <property type="match status" value="1"/>
</dbReference>
<dbReference type="HAMAP" id="MF_01440">
    <property type="entry name" value="CheD"/>
    <property type="match status" value="1"/>
</dbReference>
<dbReference type="Pfam" id="PF03975">
    <property type="entry name" value="CheD"/>
    <property type="match status" value="1"/>
</dbReference>
<dbReference type="InterPro" id="IPR038592">
    <property type="entry name" value="CheD-like_sf"/>
</dbReference>
<dbReference type="PANTHER" id="PTHR35147">
    <property type="entry name" value="CHEMORECEPTOR GLUTAMINE DEAMIDASE CHED-RELATED"/>
    <property type="match status" value="1"/>
</dbReference>
<dbReference type="InterPro" id="IPR011324">
    <property type="entry name" value="Cytotoxic_necrot_fac-like_cat"/>
</dbReference>
<protein>
    <recommendedName>
        <fullName evidence="3">Probable chemoreceptor glutamine deamidase CheD</fullName>
        <ecNumber evidence="3">3.5.1.44</ecNumber>
    </recommendedName>
</protein>
<evidence type="ECO:0000256" key="1">
    <source>
        <dbReference type="ARBA" id="ARBA00022500"/>
    </source>
</evidence>
<name>A0AAE4YBH0_9RHOB</name>
<sequence length="169" mass="18051">MVYVVQGTYYVSKHPEAKFSTVLGSCISVCLFDPVAAMGGMNHFLLPAGRGTDSGHIRFGVNAMEHLINELLKSGAMKSRLQAKLFGGARMSATLSDIGKQNAAFAHTFLANEGIPITSESLGGTLARRVIFTPSTGAAKQLFVQADEVELNEVPPPKPKAPVVNMELF</sequence>
<evidence type="ECO:0000256" key="3">
    <source>
        <dbReference type="HAMAP-Rule" id="MF_01440"/>
    </source>
</evidence>
<dbReference type="PANTHER" id="PTHR35147:SF3">
    <property type="entry name" value="CHEMORECEPTOR GLUTAMINE DEAMIDASE CHED 1-RELATED"/>
    <property type="match status" value="1"/>
</dbReference>
<reference evidence="4" key="1">
    <citation type="submission" date="2020-01" db="EMBL/GenBank/DDBJ databases">
        <authorList>
            <person name="Chen W.-M."/>
        </authorList>
    </citation>
    <scope>NUCLEOTIDE SEQUENCE</scope>
    <source>
        <strain evidence="4">CYK-10</strain>
    </source>
</reference>
<evidence type="ECO:0000313" key="5">
    <source>
        <dbReference type="Proteomes" id="UP001193501"/>
    </source>
</evidence>
<dbReference type="GO" id="GO:0006935">
    <property type="term" value="P:chemotaxis"/>
    <property type="evidence" value="ECO:0007669"/>
    <property type="project" value="UniProtKB-UniRule"/>
</dbReference>
<keyword evidence="2 3" id="KW-0378">Hydrolase</keyword>
<keyword evidence="5" id="KW-1185">Reference proteome</keyword>
<gene>
    <name evidence="3" type="primary">cheD</name>
    <name evidence="4" type="ORF">GV832_04715</name>
</gene>
<comment type="similarity">
    <text evidence="3">Belongs to the CheD family.</text>
</comment>
<evidence type="ECO:0000256" key="2">
    <source>
        <dbReference type="ARBA" id="ARBA00022801"/>
    </source>
</evidence>
<proteinExistence type="inferred from homology"/>
<evidence type="ECO:0000313" key="4">
    <source>
        <dbReference type="EMBL" id="NBZ86875.1"/>
    </source>
</evidence>
<dbReference type="CDD" id="cd16352">
    <property type="entry name" value="CheD"/>
    <property type="match status" value="1"/>
</dbReference>
<dbReference type="AlphaFoldDB" id="A0AAE4YBH0"/>
<organism evidence="4 5">
    <name type="scientific">Stagnihabitans tardus</name>
    <dbReference type="NCBI Taxonomy" id="2699202"/>
    <lineage>
        <taxon>Bacteria</taxon>
        <taxon>Pseudomonadati</taxon>
        <taxon>Pseudomonadota</taxon>
        <taxon>Alphaproteobacteria</taxon>
        <taxon>Rhodobacterales</taxon>
        <taxon>Paracoccaceae</taxon>
        <taxon>Stagnihabitans</taxon>
    </lineage>
</organism>
<dbReference type="GO" id="GO:0050568">
    <property type="term" value="F:protein-glutamine glutaminase activity"/>
    <property type="evidence" value="ECO:0007669"/>
    <property type="project" value="UniProtKB-UniRule"/>
</dbReference>
<dbReference type="EMBL" id="JAABNR010000003">
    <property type="protein sequence ID" value="NBZ86875.1"/>
    <property type="molecule type" value="Genomic_DNA"/>
</dbReference>
<comment type="catalytic activity">
    <reaction evidence="3">
        <text>L-glutaminyl-[protein] + H2O = L-glutamyl-[protein] + NH4(+)</text>
        <dbReference type="Rhea" id="RHEA:16441"/>
        <dbReference type="Rhea" id="RHEA-COMP:10207"/>
        <dbReference type="Rhea" id="RHEA-COMP:10208"/>
        <dbReference type="ChEBI" id="CHEBI:15377"/>
        <dbReference type="ChEBI" id="CHEBI:28938"/>
        <dbReference type="ChEBI" id="CHEBI:29973"/>
        <dbReference type="ChEBI" id="CHEBI:30011"/>
        <dbReference type="EC" id="3.5.1.44"/>
    </reaction>
</comment>
<dbReference type="EC" id="3.5.1.44" evidence="3"/>
<dbReference type="SUPFAM" id="SSF64438">
    <property type="entry name" value="CNF1/YfiH-like putative cysteine hydrolases"/>
    <property type="match status" value="1"/>
</dbReference>
<keyword evidence="1 3" id="KW-0145">Chemotaxis</keyword>
<comment type="function">
    <text evidence="3">Probably deamidates glutamine residues to glutamate on methyl-accepting chemotaxis receptors (MCPs), playing an important role in chemotaxis.</text>
</comment>
<dbReference type="InterPro" id="IPR005659">
    <property type="entry name" value="Chemorcpt_Glu_NH3ase_CheD"/>
</dbReference>
<comment type="caution">
    <text evidence="4">The sequence shown here is derived from an EMBL/GenBank/DDBJ whole genome shotgun (WGS) entry which is preliminary data.</text>
</comment>
<accession>A0AAE4YBH0</accession>
<dbReference type="Proteomes" id="UP001193501">
    <property type="component" value="Unassembled WGS sequence"/>
</dbReference>